<evidence type="ECO:0000313" key="2">
    <source>
        <dbReference type="EMBL" id="MBB1260680.1"/>
    </source>
</evidence>
<keyword evidence="1" id="KW-0472">Membrane</keyword>
<dbReference type="Proteomes" id="UP000517765">
    <property type="component" value="Unassembled WGS sequence"/>
</dbReference>
<reference evidence="3" key="1">
    <citation type="submission" date="2020-05" db="EMBL/GenBank/DDBJ databases">
        <title>Classification of alakaliphilic streptomycetes isolated from an alkaline soil next to Lonar Crater, India and a proposal for the recognition of Streptomyces alkaliterrae sp. nov.</title>
        <authorList>
            <person name="Golinska P."/>
        </authorList>
    </citation>
    <scope>NUCLEOTIDE SEQUENCE [LARGE SCALE GENOMIC DNA]</scope>
    <source>
        <strain evidence="3">OF8</strain>
    </source>
</reference>
<sequence length="102" mass="10877">MRDRLGGFALIAGWVRGRASQCLPMTSILMATAIAVVGTLLDSGLMALVTARIERRKNEALEGQQVRQRLRKTALRFANTGRTPGCLATGTTDAGALRPAPL</sequence>
<dbReference type="RefSeq" id="WP_143650265.1">
    <property type="nucleotide sequence ID" value="NZ_JABJXA010000112.1"/>
</dbReference>
<feature type="transmembrane region" description="Helical" evidence="1">
    <location>
        <begin position="29"/>
        <end position="49"/>
    </location>
</feature>
<gene>
    <name evidence="2" type="ORF">H3147_17885</name>
</gene>
<name>A0A7W3ZUB2_9ACTN</name>
<keyword evidence="1" id="KW-1133">Transmembrane helix</keyword>
<dbReference type="EMBL" id="JABJXA010000112">
    <property type="protein sequence ID" value="MBB1260680.1"/>
    <property type="molecule type" value="Genomic_DNA"/>
</dbReference>
<protein>
    <submittedName>
        <fullName evidence="2">Uncharacterized protein</fullName>
    </submittedName>
</protein>
<comment type="caution">
    <text evidence="2">The sequence shown here is derived from an EMBL/GenBank/DDBJ whole genome shotgun (WGS) entry which is preliminary data.</text>
</comment>
<proteinExistence type="predicted"/>
<accession>A0A7W3ZUB2</accession>
<keyword evidence="1" id="KW-0812">Transmembrane</keyword>
<evidence type="ECO:0000313" key="3">
    <source>
        <dbReference type="Proteomes" id="UP000517765"/>
    </source>
</evidence>
<organism evidence="2 3">
    <name type="scientific">Streptomyces alkaliterrae</name>
    <dbReference type="NCBI Taxonomy" id="2213162"/>
    <lineage>
        <taxon>Bacteria</taxon>
        <taxon>Bacillati</taxon>
        <taxon>Actinomycetota</taxon>
        <taxon>Actinomycetes</taxon>
        <taxon>Kitasatosporales</taxon>
        <taxon>Streptomycetaceae</taxon>
        <taxon>Streptomyces</taxon>
    </lineage>
</organism>
<dbReference type="AlphaFoldDB" id="A0A7W3ZUB2"/>
<evidence type="ECO:0000256" key="1">
    <source>
        <dbReference type="SAM" id="Phobius"/>
    </source>
</evidence>